<reference evidence="1" key="1">
    <citation type="submission" date="2021-10" db="EMBL/GenBank/DDBJ databases">
        <title>The diversity and Nitrogen Metabolism of Culturable Nitrate-Utilizing Bacteria Within the Oxygen Minimum Zone of the Changjiang (Yangtze River)Estuary.</title>
        <authorList>
            <person name="Zhang D."/>
            <person name="Zheng J."/>
            <person name="Liu S."/>
            <person name="He W."/>
        </authorList>
    </citation>
    <scope>NUCLEOTIDE SEQUENCE</scope>
    <source>
        <strain evidence="1">FXH-223</strain>
    </source>
</reference>
<organism evidence="1 2">
    <name type="scientific">Alloalcanivorax marinus</name>
    <dbReference type="NCBI Taxonomy" id="1177169"/>
    <lineage>
        <taxon>Bacteria</taxon>
        <taxon>Pseudomonadati</taxon>
        <taxon>Pseudomonadota</taxon>
        <taxon>Gammaproteobacteria</taxon>
        <taxon>Oceanospirillales</taxon>
        <taxon>Alcanivoracaceae</taxon>
        <taxon>Alloalcanivorax</taxon>
    </lineage>
</organism>
<dbReference type="Gene3D" id="3.40.50.300">
    <property type="entry name" value="P-loop containing nucleotide triphosphate hydrolases"/>
    <property type="match status" value="1"/>
</dbReference>
<gene>
    <name evidence="1" type="ORF">LL252_12950</name>
</gene>
<name>A0A9Q3UM33_9GAMM</name>
<evidence type="ECO:0000313" key="2">
    <source>
        <dbReference type="Proteomes" id="UP001108027"/>
    </source>
</evidence>
<protein>
    <recommendedName>
        <fullName evidence="3">Sulfotransferase family protein</fullName>
    </recommendedName>
</protein>
<dbReference type="RefSeq" id="WP_228234304.1">
    <property type="nucleotide sequence ID" value="NZ_JAJGNA010000017.1"/>
</dbReference>
<proteinExistence type="predicted"/>
<dbReference type="InterPro" id="IPR027417">
    <property type="entry name" value="P-loop_NTPase"/>
</dbReference>
<evidence type="ECO:0008006" key="3">
    <source>
        <dbReference type="Google" id="ProtNLM"/>
    </source>
</evidence>
<evidence type="ECO:0000313" key="1">
    <source>
        <dbReference type="EMBL" id="MCC4309477.1"/>
    </source>
</evidence>
<accession>A0A9Q3UM33</accession>
<dbReference type="AlphaFoldDB" id="A0A9Q3UM33"/>
<keyword evidence="2" id="KW-1185">Reference proteome</keyword>
<dbReference type="SUPFAM" id="SSF52540">
    <property type="entry name" value="P-loop containing nucleoside triphosphate hydrolases"/>
    <property type="match status" value="1"/>
</dbReference>
<comment type="caution">
    <text evidence="1">The sequence shown here is derived from an EMBL/GenBank/DDBJ whole genome shotgun (WGS) entry which is preliminary data.</text>
</comment>
<sequence>MFFSARRQRPRLYLHIGQPKSGTTSLQDFLALERETLSEQGFLYPRLREVENDNAHHALSYDLREETVPGLRMTPHDPSRKARVWDQLAAAVRDTTCSTVILSSEDLYFLDDDGERHRSGVALLANRLKPLFSSITVVAYLRRQDEHVESWCNELVKYGFRRNTLDIATLAETLPVCHSDYHMLRELWVRRFGEDAVLFRAFRPDRLKNGSIVDDFCDLVGYQPSSRLMDFSHRNLRLTRLGFEVMRHLNRFEHSLPVHRRAVELIQDLAVEPPEDPGAEAPFEYFREPLREKWRDSNRALRLDFPDPLFEKGQGGVRPYCLWQPPDLEALREAAALAALQDDRCAAAAGALVAAAIDVMRTEYHAL</sequence>
<dbReference type="Proteomes" id="UP001108027">
    <property type="component" value="Unassembled WGS sequence"/>
</dbReference>
<dbReference type="EMBL" id="JAJGNA010000017">
    <property type="protein sequence ID" value="MCC4309477.1"/>
    <property type="molecule type" value="Genomic_DNA"/>
</dbReference>